<feature type="domain" description="Amidohydrolase 3" evidence="1">
    <location>
        <begin position="53"/>
        <end position="538"/>
    </location>
</feature>
<dbReference type="Gene3D" id="2.30.40.10">
    <property type="entry name" value="Urease, subunit C, domain 1"/>
    <property type="match status" value="1"/>
</dbReference>
<dbReference type="InterPro" id="IPR033932">
    <property type="entry name" value="YtcJ-like"/>
</dbReference>
<dbReference type="Pfam" id="PF07969">
    <property type="entry name" value="Amidohydro_3"/>
    <property type="match status" value="1"/>
</dbReference>
<evidence type="ECO:0000313" key="3">
    <source>
        <dbReference type="Proteomes" id="UP000193200"/>
    </source>
</evidence>
<dbReference type="SUPFAM" id="SSF51338">
    <property type="entry name" value="Composite domain of metallo-dependent hydrolases"/>
    <property type="match status" value="1"/>
</dbReference>
<dbReference type="EC" id="3.5.1.91" evidence="2"/>
<dbReference type="Gene3D" id="3.20.20.140">
    <property type="entry name" value="Metal-dependent hydrolases"/>
    <property type="match status" value="1"/>
</dbReference>
<protein>
    <submittedName>
        <fullName evidence="2">N-substituted formamide deformylase</fullName>
        <ecNumber evidence="2">3.5.1.91</ecNumber>
    </submittedName>
</protein>
<keyword evidence="2" id="KW-0378">Hydrolase</keyword>
<keyword evidence="3" id="KW-1185">Reference proteome</keyword>
<gene>
    <name evidence="2" type="primary">nfdA</name>
    <name evidence="2" type="ORF">OCH7691_04180</name>
</gene>
<evidence type="ECO:0000313" key="2">
    <source>
        <dbReference type="EMBL" id="SLN76728.1"/>
    </source>
</evidence>
<dbReference type="Proteomes" id="UP000193200">
    <property type="component" value="Unassembled WGS sequence"/>
</dbReference>
<accession>A0A1Y5TYT0</accession>
<name>A0A1Y5TYT0_9PROT</name>
<dbReference type="PANTHER" id="PTHR22642:SF2">
    <property type="entry name" value="PROTEIN LONG AFTER FAR-RED 3"/>
    <property type="match status" value="1"/>
</dbReference>
<dbReference type="InterPro" id="IPR032466">
    <property type="entry name" value="Metal_Hydrolase"/>
</dbReference>
<reference evidence="2 3" key="1">
    <citation type="submission" date="2017-03" db="EMBL/GenBank/DDBJ databases">
        <authorList>
            <person name="Afonso C.L."/>
            <person name="Miller P.J."/>
            <person name="Scott M.A."/>
            <person name="Spackman E."/>
            <person name="Goraichik I."/>
            <person name="Dimitrov K.M."/>
            <person name="Suarez D.L."/>
            <person name="Swayne D.E."/>
        </authorList>
    </citation>
    <scope>NUCLEOTIDE SEQUENCE [LARGE SCALE GENOMIC DNA]</scope>
    <source>
        <strain evidence="2 3">CECT 7691</strain>
    </source>
</reference>
<dbReference type="InParanoid" id="A0A1Y5TYT0"/>
<dbReference type="Gene3D" id="3.10.310.70">
    <property type="match status" value="1"/>
</dbReference>
<dbReference type="EMBL" id="FWFR01000005">
    <property type="protein sequence ID" value="SLN76728.1"/>
    <property type="molecule type" value="Genomic_DNA"/>
</dbReference>
<proteinExistence type="predicted"/>
<dbReference type="PANTHER" id="PTHR22642">
    <property type="entry name" value="IMIDAZOLONEPROPIONASE"/>
    <property type="match status" value="1"/>
</dbReference>
<dbReference type="InterPro" id="IPR011059">
    <property type="entry name" value="Metal-dep_hydrolase_composite"/>
</dbReference>
<organism evidence="2 3">
    <name type="scientific">Oceanibacterium hippocampi</name>
    <dbReference type="NCBI Taxonomy" id="745714"/>
    <lineage>
        <taxon>Bacteria</taxon>
        <taxon>Pseudomonadati</taxon>
        <taxon>Pseudomonadota</taxon>
        <taxon>Alphaproteobacteria</taxon>
        <taxon>Sneathiellales</taxon>
        <taxon>Sneathiellaceae</taxon>
        <taxon>Oceanibacterium</taxon>
    </lineage>
</organism>
<dbReference type="AlphaFoldDB" id="A0A1Y5TYT0"/>
<dbReference type="SUPFAM" id="SSF51556">
    <property type="entry name" value="Metallo-dependent hydrolases"/>
    <property type="match status" value="1"/>
</dbReference>
<sequence length="546" mass="59437">MSKTTIFRARRIITMNPRRPFADHVAVRDGRILGAGSLEELAGWGEWELDERLADKVVMPGMIEGHAHAMEGSVWQDVYVGPYDRRAPDGSIHGGCDSIEAAVARLRAAAEAPDAPETIMAWGFDPIYFDGPRMTRHDLDRVSTTKPVIVVHASFHIVNVNSLVLERAGITGATNVQGIVRDGNGEANGELQGMPARFLVMDAIGRDHFAEMTRETALWNFARSARNAGVTTSTDLANQCPDHAVENLLKVTGEDDYPLRIVPAFLGSAVPAEQGVARVRELVAKSTDKLRFGLVKLISDGSIQGFTARLKWPGYYNGQPNGLWYMDPDEIPKIIATYHAAGLQVHIHTNGDQATETVIDAIEMALRARPDADARFTLQHCQMAHEAHFRRMARLGISANLFANHIYYWGDQHYALTMGPERAERMNATGTALRLGVPFAIHSDAPITPLAPLFTAWCAVNRQTMSGRVLGASECLSVADALRAVTLGAAHTLKLDTELGSIETGKRADFAIFDDDPFDLGGAGLKDVRVWGTALGGRLFPCDGAA</sequence>
<dbReference type="GO" id="GO:0016810">
    <property type="term" value="F:hydrolase activity, acting on carbon-nitrogen (but not peptide) bonds"/>
    <property type="evidence" value="ECO:0007669"/>
    <property type="project" value="InterPro"/>
</dbReference>
<dbReference type="OrthoDB" id="9811399at2"/>
<dbReference type="CDD" id="cd01300">
    <property type="entry name" value="YtcJ_like"/>
    <property type="match status" value="1"/>
</dbReference>
<evidence type="ECO:0000259" key="1">
    <source>
        <dbReference type="Pfam" id="PF07969"/>
    </source>
</evidence>
<dbReference type="InterPro" id="IPR013108">
    <property type="entry name" value="Amidohydro_3"/>
</dbReference>